<sequence length="355" mass="40063">MKDMLSSQSIVKTEPIDNATTIFRKVSKAAAKRPKVSGLPATARAHWRTFKIVIINAVGQLAPWSDVTDEKVEEKWNEVVGDSEDILVSRRAARTPAHELFQTVKSLTKNQVVATEWKNRFAQAAVDAVSKEWDRRDLHTPAERKEWVERMLGPEPRNRSSRDRPFLWRATDSLDWKGDDPNQSGGGLFLGRMVLKVFAEHLSIIGVPSDPLTPSKRPQGALMMTIQAINRALEYSLSGKTLIPLGNDKTGHFSEENWGDYEQITTHDGKDYRKRVKRATVFAKTIESLNDERWKAIIDSAAVYVGKKDPERVYDRVRVSTVPILEDDDSDGDIIRDAMFDDPSGHSEPRSTETP</sequence>
<feature type="region of interest" description="Disordered" evidence="1">
    <location>
        <begin position="333"/>
        <end position="355"/>
    </location>
</feature>
<gene>
    <name evidence="2" type="ORF">H1R20_g8658</name>
</gene>
<evidence type="ECO:0000313" key="3">
    <source>
        <dbReference type="Proteomes" id="UP001140091"/>
    </source>
</evidence>
<protein>
    <submittedName>
        <fullName evidence="2">Uncharacterized protein</fullName>
    </submittedName>
</protein>
<dbReference type="AlphaFoldDB" id="A0A9W8JCV8"/>
<dbReference type="EMBL" id="JANBPK010000926">
    <property type="protein sequence ID" value="KAJ2928443.1"/>
    <property type="molecule type" value="Genomic_DNA"/>
</dbReference>
<evidence type="ECO:0000313" key="2">
    <source>
        <dbReference type="EMBL" id="KAJ2928443.1"/>
    </source>
</evidence>
<name>A0A9W8JCV8_9AGAR</name>
<keyword evidence="3" id="KW-1185">Reference proteome</keyword>
<accession>A0A9W8JCV8</accession>
<dbReference type="Proteomes" id="UP001140091">
    <property type="component" value="Unassembled WGS sequence"/>
</dbReference>
<organism evidence="2 3">
    <name type="scientific">Candolleomyces eurysporus</name>
    <dbReference type="NCBI Taxonomy" id="2828524"/>
    <lineage>
        <taxon>Eukaryota</taxon>
        <taxon>Fungi</taxon>
        <taxon>Dikarya</taxon>
        <taxon>Basidiomycota</taxon>
        <taxon>Agaricomycotina</taxon>
        <taxon>Agaricomycetes</taxon>
        <taxon>Agaricomycetidae</taxon>
        <taxon>Agaricales</taxon>
        <taxon>Agaricineae</taxon>
        <taxon>Psathyrellaceae</taxon>
        <taxon>Candolleomyces</taxon>
    </lineage>
</organism>
<feature type="non-terminal residue" evidence="2">
    <location>
        <position position="1"/>
    </location>
</feature>
<evidence type="ECO:0000256" key="1">
    <source>
        <dbReference type="SAM" id="MobiDB-lite"/>
    </source>
</evidence>
<reference evidence="2" key="1">
    <citation type="submission" date="2022-06" db="EMBL/GenBank/DDBJ databases">
        <title>Genome Sequence of Candolleomyces eurysporus.</title>
        <authorList>
            <person name="Buettner E."/>
        </authorList>
    </citation>
    <scope>NUCLEOTIDE SEQUENCE</scope>
    <source>
        <strain evidence="2">VTCC 930004</strain>
    </source>
</reference>
<dbReference type="OrthoDB" id="3237371at2759"/>
<proteinExistence type="predicted"/>
<comment type="caution">
    <text evidence="2">The sequence shown here is derived from an EMBL/GenBank/DDBJ whole genome shotgun (WGS) entry which is preliminary data.</text>
</comment>